<dbReference type="Proteomes" id="UP001597120">
    <property type="component" value="Unassembled WGS sequence"/>
</dbReference>
<sequence length="607" mass="67980">MSTALLQDLHQEVRRIYIAGSDLAAGDYRLKRMLPQFEKLGERAPVFKRLGEMIHALIEPDKQEGSSAELLQDLGSLLGSILYTQGVTAPAGELQPITSKPTKLRTSASYRKLAAVQEALTTTGSGRYEIVAEAYEQGLFHDLRMIDLAIAGLGDPYAELADYMETTVLPSFGADIIPLLLESFNPAGGKLDARRLKVIASIDRDGNEELLYSAAQEGSDEVRVAAISLLHGLEQYEEQLIEWTKDKKKPVRQAAFHALSALETKSSVNRIFAGLTGKDAELAALAAAANQSQELANMITEELRARTEALIATEQDAKKQEKAVQQLLYLSQGLADRQSEELHDIYVGMLREPMFLSTPCLSMAHKAAEYLADYGTPEAVELLDEIGRQNDPFITYALQGAFRTLTPAQFYERFALTPEGTTKAKRSKKFVRVLMDFIKDQVMEANYEYIDAPWDGDDDQVPVYILRGLDAEELRSRWDIRWLDFAIENNELQLVSLLAAPGHSKAETFLRYKLAKNPELRNRFAGYLLLGLKRIGAEDLPELIMTALEDERNRDDLYSIDGHVWEMMLQMPAAYRERLEAVLPKFRYSAKKQMEYLISTMGAGGNH</sequence>
<accession>A0ABW3DE87</accession>
<keyword evidence="2" id="KW-1185">Reference proteome</keyword>
<dbReference type="SUPFAM" id="SSF48371">
    <property type="entry name" value="ARM repeat"/>
    <property type="match status" value="1"/>
</dbReference>
<proteinExistence type="predicted"/>
<organism evidence="1 2">
    <name type="scientific">Paenibacillus residui</name>
    <dbReference type="NCBI Taxonomy" id="629724"/>
    <lineage>
        <taxon>Bacteria</taxon>
        <taxon>Bacillati</taxon>
        <taxon>Bacillota</taxon>
        <taxon>Bacilli</taxon>
        <taxon>Bacillales</taxon>
        <taxon>Paenibacillaceae</taxon>
        <taxon>Paenibacillus</taxon>
    </lineage>
</organism>
<dbReference type="RefSeq" id="WP_379290591.1">
    <property type="nucleotide sequence ID" value="NZ_JBHTIU010000082.1"/>
</dbReference>
<dbReference type="Gene3D" id="1.25.10.10">
    <property type="entry name" value="Leucine-rich Repeat Variant"/>
    <property type="match status" value="1"/>
</dbReference>
<protein>
    <submittedName>
        <fullName evidence="1">HEAT repeat domain-containing protein</fullName>
    </submittedName>
</protein>
<reference evidence="2" key="1">
    <citation type="journal article" date="2019" name="Int. J. Syst. Evol. Microbiol.">
        <title>The Global Catalogue of Microorganisms (GCM) 10K type strain sequencing project: providing services to taxonomists for standard genome sequencing and annotation.</title>
        <authorList>
            <consortium name="The Broad Institute Genomics Platform"/>
            <consortium name="The Broad Institute Genome Sequencing Center for Infectious Disease"/>
            <person name="Wu L."/>
            <person name="Ma J."/>
        </authorList>
    </citation>
    <scope>NUCLEOTIDE SEQUENCE [LARGE SCALE GENOMIC DNA]</scope>
    <source>
        <strain evidence="2">CCUG 57263</strain>
    </source>
</reference>
<evidence type="ECO:0000313" key="2">
    <source>
        <dbReference type="Proteomes" id="UP001597120"/>
    </source>
</evidence>
<dbReference type="EMBL" id="JBHTIU010000082">
    <property type="protein sequence ID" value="MFD0871513.1"/>
    <property type="molecule type" value="Genomic_DNA"/>
</dbReference>
<evidence type="ECO:0000313" key="1">
    <source>
        <dbReference type="EMBL" id="MFD0871513.1"/>
    </source>
</evidence>
<comment type="caution">
    <text evidence="1">The sequence shown here is derived from an EMBL/GenBank/DDBJ whole genome shotgun (WGS) entry which is preliminary data.</text>
</comment>
<dbReference type="InterPro" id="IPR016024">
    <property type="entry name" value="ARM-type_fold"/>
</dbReference>
<name>A0ABW3DE87_9BACL</name>
<gene>
    <name evidence="1" type="ORF">ACFQ03_20440</name>
</gene>
<dbReference type="InterPro" id="IPR011989">
    <property type="entry name" value="ARM-like"/>
</dbReference>